<gene>
    <name evidence="1" type="ORF">Tco_0974463</name>
</gene>
<dbReference type="Proteomes" id="UP001151760">
    <property type="component" value="Unassembled WGS sequence"/>
</dbReference>
<comment type="caution">
    <text evidence="1">The sequence shown here is derived from an EMBL/GenBank/DDBJ whole genome shotgun (WGS) entry which is preliminary data.</text>
</comment>
<organism evidence="1 2">
    <name type="scientific">Tanacetum coccineum</name>
    <dbReference type="NCBI Taxonomy" id="301880"/>
    <lineage>
        <taxon>Eukaryota</taxon>
        <taxon>Viridiplantae</taxon>
        <taxon>Streptophyta</taxon>
        <taxon>Embryophyta</taxon>
        <taxon>Tracheophyta</taxon>
        <taxon>Spermatophyta</taxon>
        <taxon>Magnoliopsida</taxon>
        <taxon>eudicotyledons</taxon>
        <taxon>Gunneridae</taxon>
        <taxon>Pentapetalae</taxon>
        <taxon>asterids</taxon>
        <taxon>campanulids</taxon>
        <taxon>Asterales</taxon>
        <taxon>Asteraceae</taxon>
        <taxon>Asteroideae</taxon>
        <taxon>Anthemideae</taxon>
        <taxon>Anthemidinae</taxon>
        <taxon>Tanacetum</taxon>
    </lineage>
</organism>
<name>A0ABQ5EBR7_9ASTR</name>
<reference evidence="1" key="2">
    <citation type="submission" date="2022-01" db="EMBL/GenBank/DDBJ databases">
        <authorList>
            <person name="Yamashiro T."/>
            <person name="Shiraishi A."/>
            <person name="Satake H."/>
            <person name="Nakayama K."/>
        </authorList>
    </citation>
    <scope>NUCLEOTIDE SEQUENCE</scope>
</reference>
<protein>
    <submittedName>
        <fullName evidence="1">Uncharacterized protein</fullName>
    </submittedName>
</protein>
<sequence length="263" mass="30102">MNRRHELKIQEQVIGKLDLHGEWTESELDQTKGFYDVGENVSRTRTSSVPPTDKKSFCSMIEEKISMISAEKIALEDLLKRANAEFLNDEKVIELCEKYRRLFKESVFVKDFQAHIDDFDNNDDHGSDNVGKKKESTAKDVVNAKKDGVNAEKNGVNVVQEGEAGVNEEPEDMLEEETFTQWIDKNIDWDDLFAWPRDVQPITAVCLQTPQRVVTRSSPNKSIVKPSAYLKSPYMNKRTKDIPLIKRLEFVLGNSLFAMQGDK</sequence>
<proteinExistence type="predicted"/>
<evidence type="ECO:0000313" key="1">
    <source>
        <dbReference type="EMBL" id="GJT48306.1"/>
    </source>
</evidence>
<evidence type="ECO:0000313" key="2">
    <source>
        <dbReference type="Proteomes" id="UP001151760"/>
    </source>
</evidence>
<keyword evidence="2" id="KW-1185">Reference proteome</keyword>
<dbReference type="EMBL" id="BQNB010016143">
    <property type="protein sequence ID" value="GJT48306.1"/>
    <property type="molecule type" value="Genomic_DNA"/>
</dbReference>
<accession>A0ABQ5EBR7</accession>
<reference evidence="1" key="1">
    <citation type="journal article" date="2022" name="Int. J. Mol. Sci.">
        <title>Draft Genome of Tanacetum Coccineum: Genomic Comparison of Closely Related Tanacetum-Family Plants.</title>
        <authorList>
            <person name="Yamashiro T."/>
            <person name="Shiraishi A."/>
            <person name="Nakayama K."/>
            <person name="Satake H."/>
        </authorList>
    </citation>
    <scope>NUCLEOTIDE SEQUENCE</scope>
</reference>